<feature type="region of interest" description="Disordered" evidence="7">
    <location>
        <begin position="1187"/>
        <end position="1221"/>
    </location>
</feature>
<dbReference type="InterPro" id="IPR011989">
    <property type="entry name" value="ARM-like"/>
</dbReference>
<feature type="region of interest" description="Disordered" evidence="7">
    <location>
        <begin position="947"/>
        <end position="999"/>
    </location>
</feature>
<dbReference type="Pfam" id="PF25579">
    <property type="entry name" value="TPR_TRIP12_N"/>
    <property type="match status" value="1"/>
</dbReference>
<dbReference type="InterPro" id="IPR057948">
    <property type="entry name" value="TPR_TRIP12_N"/>
</dbReference>
<dbReference type="InterPro" id="IPR045322">
    <property type="entry name" value="HECTD1/TRIP12-like"/>
</dbReference>
<feature type="compositionally biased region" description="Basic and acidic residues" evidence="7">
    <location>
        <begin position="979"/>
        <end position="988"/>
    </location>
</feature>
<dbReference type="PANTHER" id="PTHR45670">
    <property type="entry name" value="E3 UBIQUITIN-PROTEIN LIGASE TRIP12"/>
    <property type="match status" value="1"/>
</dbReference>
<dbReference type="SMART" id="SM00119">
    <property type="entry name" value="HECTc"/>
    <property type="match status" value="1"/>
</dbReference>
<proteinExistence type="inferred from homology"/>
<evidence type="ECO:0000256" key="7">
    <source>
        <dbReference type="SAM" id="MobiDB-lite"/>
    </source>
</evidence>
<comment type="similarity">
    <text evidence="2">Belongs to the UPL family. K-HECT subfamily.</text>
</comment>
<dbReference type="PANTHER" id="PTHR45670:SF1">
    <property type="entry name" value="E3 UBIQUITIN-PROTEIN LIGASE HECTD1"/>
    <property type="match status" value="1"/>
</dbReference>
<keyword evidence="5 6" id="KW-0833">Ubl conjugation pathway</keyword>
<feature type="compositionally biased region" description="Acidic residues" evidence="7">
    <location>
        <begin position="960"/>
        <end position="978"/>
    </location>
</feature>
<dbReference type="InterPro" id="IPR000569">
    <property type="entry name" value="HECT_dom"/>
</dbReference>
<evidence type="ECO:0000313" key="10">
    <source>
        <dbReference type="Proteomes" id="UP001497600"/>
    </source>
</evidence>
<feature type="compositionally biased region" description="Acidic residues" evidence="7">
    <location>
        <begin position="48"/>
        <end position="82"/>
    </location>
</feature>
<feature type="active site" description="Glycyl thioester intermediate" evidence="6">
    <location>
        <position position="1558"/>
    </location>
</feature>
<evidence type="ECO:0000256" key="3">
    <source>
        <dbReference type="ARBA" id="ARBA00012485"/>
    </source>
</evidence>
<evidence type="ECO:0000256" key="1">
    <source>
        <dbReference type="ARBA" id="ARBA00000885"/>
    </source>
</evidence>
<organism evidence="9 10">
    <name type="scientific">[Candida] anglica</name>
    <dbReference type="NCBI Taxonomy" id="148631"/>
    <lineage>
        <taxon>Eukaryota</taxon>
        <taxon>Fungi</taxon>
        <taxon>Dikarya</taxon>
        <taxon>Ascomycota</taxon>
        <taxon>Saccharomycotina</taxon>
        <taxon>Pichiomycetes</taxon>
        <taxon>Debaryomycetaceae</taxon>
        <taxon>Kurtzmaniella</taxon>
    </lineage>
</organism>
<feature type="domain" description="HECT" evidence="8">
    <location>
        <begin position="1257"/>
        <end position="1591"/>
    </location>
</feature>
<dbReference type="Gene3D" id="3.90.1750.10">
    <property type="entry name" value="Hect, E3 ligase catalytic domains"/>
    <property type="match status" value="1"/>
</dbReference>
<dbReference type="Proteomes" id="UP001497600">
    <property type="component" value="Chromosome G"/>
</dbReference>
<dbReference type="SUPFAM" id="SSF56204">
    <property type="entry name" value="Hect, E3 ligase catalytic domain"/>
    <property type="match status" value="1"/>
</dbReference>
<comment type="catalytic activity">
    <reaction evidence="1">
        <text>S-ubiquitinyl-[E2 ubiquitin-conjugating enzyme]-L-cysteine + [acceptor protein]-L-lysine = [E2 ubiquitin-conjugating enzyme]-L-cysteine + N(6)-ubiquitinyl-[acceptor protein]-L-lysine.</text>
        <dbReference type="EC" id="2.3.2.26"/>
    </reaction>
</comment>
<feature type="compositionally biased region" description="Acidic residues" evidence="7">
    <location>
        <begin position="22"/>
        <end position="40"/>
    </location>
</feature>
<reference evidence="9 10" key="1">
    <citation type="submission" date="2024-01" db="EMBL/GenBank/DDBJ databases">
        <authorList>
            <consortium name="Genoscope - CEA"/>
            <person name="William W."/>
        </authorList>
    </citation>
    <scope>NUCLEOTIDE SEQUENCE [LARGE SCALE GENOMIC DNA]</scope>
    <source>
        <strain evidence="9 10">29B2s-10</strain>
    </source>
</reference>
<evidence type="ECO:0000256" key="2">
    <source>
        <dbReference type="ARBA" id="ARBA00006331"/>
    </source>
</evidence>
<dbReference type="EMBL" id="OZ004259">
    <property type="protein sequence ID" value="CAK7917529.1"/>
    <property type="molecule type" value="Genomic_DNA"/>
</dbReference>
<evidence type="ECO:0000256" key="5">
    <source>
        <dbReference type="ARBA" id="ARBA00022786"/>
    </source>
</evidence>
<dbReference type="Gene3D" id="1.25.10.10">
    <property type="entry name" value="Leucine-rich Repeat Variant"/>
    <property type="match status" value="1"/>
</dbReference>
<feature type="compositionally biased region" description="Acidic residues" evidence="7">
    <location>
        <begin position="99"/>
        <end position="129"/>
    </location>
</feature>
<gene>
    <name evidence="9" type="primary">UFD4</name>
    <name evidence="9" type="ORF">CAAN4_G08966</name>
</gene>
<feature type="region of interest" description="Disordered" evidence="7">
    <location>
        <begin position="147"/>
        <end position="185"/>
    </location>
</feature>
<keyword evidence="4" id="KW-0808">Transferase</keyword>
<evidence type="ECO:0000256" key="4">
    <source>
        <dbReference type="ARBA" id="ARBA00022679"/>
    </source>
</evidence>
<dbReference type="Gene3D" id="3.30.2410.10">
    <property type="entry name" value="Hect, E3 ligase catalytic domain"/>
    <property type="match status" value="1"/>
</dbReference>
<protein>
    <recommendedName>
        <fullName evidence="3">HECT-type E3 ubiquitin transferase</fullName>
        <ecNumber evidence="3">2.3.2.26</ecNumber>
    </recommendedName>
</protein>
<dbReference type="PROSITE" id="PS50237">
    <property type="entry name" value="HECT"/>
    <property type="match status" value="1"/>
</dbReference>
<evidence type="ECO:0000259" key="8">
    <source>
        <dbReference type="PROSITE" id="PS50237"/>
    </source>
</evidence>
<feature type="compositionally biased region" description="Acidic residues" evidence="7">
    <location>
        <begin position="152"/>
        <end position="161"/>
    </location>
</feature>
<dbReference type="EC" id="2.3.2.26" evidence="3"/>
<dbReference type="InterPro" id="IPR035983">
    <property type="entry name" value="Hect_E3_ubiquitin_ligase"/>
</dbReference>
<sequence>MSKPRRYSQRQDEREETPFVDTEMETSDVEAVLEDEDDDIYFGGNGEVVEEDDHEVDQDDDDVADDDHEDDEYGDEDEEDGDALWRLSQQAMRRRESSLEEDDVDGVDEDIDNDEDNDNDSYDDEEDLNPADFLRRLISARSRQDGFRGLDEPYEEGDVEDGNATANPGSGRGAHRSADAGAGGPPSEFVDVIHRLMGGGIMFGGPHSSEIDGLINNLNQRDDPYLILETLNELSERLLMMNGITAERVIPAAKLAKTLISILTDVQLSEDLEVHLVACRCLYNFLEVNQDFIHEVLTQGAVEALCEKLMEISYIDLTEQALQTLEMISRDPMSHGQIIQANGLKACLQYLDFFTVHAQRKALIIVANACNGVNSRNFVHVKEVFGNISSVVREHEDSIVLENGWLAISRCVLRGRSDGPDRGELEKIFVEEGLIEEMIRKGIEQQRKEQSSDSSNSTSLPFGICLSIIKSLVSLSDGIEVCKILLEKRIGEVIVNSLKRYSSKNELNSSSNTITISSLMSCPKELLLQYLTLIGKLIPENEIGTTAETGLRRDLCMEIIPKEFEHFLNDIWLFHIISFESSMDVEIRKKILANILKIVEKNDKDGQNEIVQRIAKIEEVGALLASVCSQGLKGHREMLMLSFKIIKRLLEAGTFLLGRFQREGLEQDVERIMDEIKNDPLYIEKAADPAIVDVSLDHSSIPSIDAFDSSNLRSLNFNQRSSTSNANNLIALYSLGTSVISLFNSDLSGSSSTATSNTTSSSYHIDQIIKQFAHNPDWTSLFQQLSLIFEPNDNHSISSFELVSSGIIESLVKLFSSDESGYSSECYQNFIKYFFLNEPSINTLIEKLQECLTRSETFDIVSSASGNSSTSASFAGNGGALRIGSSKTAIMARQVKIKLEGQDARQGPMKDFVLSVHAIATFKSVDTFLKSRLRIWEELSHGRGSIFGGLGRNIPGRDGSDEEMEDEDDVDRDEDEERENDHQEEKLKNNSQSDDNEDSHLEFSINGEVIPNETTIYGAIYQSLQDGKDSMVNPDRIWSGVHKVSFRKVSGPSPDVLTLGKRTVGGGLHGISEEMENDEIMNNNNITISILKLLRILFDMNEVVGRQGTGKMVPLSSFKNWKLTVKLNRQLEEPLVVASGTLPGWSVTIPKQFPFIFPLDTRMFFLQSTSFGYSRLIHNWQLRMQQEEDSRDSGAEGSRNGSNSGNSRPPLGRPARHKVRLSRKSMLQSAVKVLGMYGSTPGVLEIEYFDEVGSGLGPTLEFYSTVSHEFASKKLHLWRQDSEEKNDLYIRKKLFPYPMDKSKVNSDNGRKVLFFFAVLGKFVARAMLDSRIMDFNFNPVFLKLVQLEKNEVKRVANLGMLREVDEGLATSLEGLLKYSTIDGPDQMQDLALTFELPGYPSYQLIPDGSNVPVTSSNVESYVEKVVEATLFNGVIHQVRAFMDGFSKVFPVNSLAIFSAIELCHMFGNAEEDWSTDTLFSVVNADHGYTKESVAIKRLVGILANFDKVERRSFLQFLTGAPKLPVGGFKSLRPELTVVKKSADDGLKDDDYLPSVMTCANYLKLPNYSSEDIMKQKLLQAMSEGAGAFLLS</sequence>
<evidence type="ECO:0000256" key="6">
    <source>
        <dbReference type="PROSITE-ProRule" id="PRU00104"/>
    </source>
</evidence>
<evidence type="ECO:0000313" key="9">
    <source>
        <dbReference type="EMBL" id="CAK7917529.1"/>
    </source>
</evidence>
<keyword evidence="10" id="KW-1185">Reference proteome</keyword>
<feature type="region of interest" description="Disordered" evidence="7">
    <location>
        <begin position="1"/>
        <end position="130"/>
    </location>
</feature>
<accession>A0ABP0EHK5</accession>
<dbReference type="InterPro" id="IPR016024">
    <property type="entry name" value="ARM-type_fold"/>
</dbReference>
<dbReference type="SUPFAM" id="SSF48371">
    <property type="entry name" value="ARM repeat"/>
    <property type="match status" value="1"/>
</dbReference>
<dbReference type="Pfam" id="PF00632">
    <property type="entry name" value="HECT"/>
    <property type="match status" value="1"/>
</dbReference>
<dbReference type="Gene3D" id="3.30.2160.10">
    <property type="entry name" value="Hect, E3 ligase catalytic domain"/>
    <property type="match status" value="1"/>
</dbReference>
<feature type="compositionally biased region" description="Low complexity" evidence="7">
    <location>
        <begin position="1197"/>
        <end position="1208"/>
    </location>
</feature>
<name>A0ABP0EHK5_9ASCO</name>